<dbReference type="AlphaFoldDB" id="A0AAU8MV65"/>
<dbReference type="SUPFAM" id="SSF53474">
    <property type="entry name" value="alpha/beta-Hydrolases"/>
    <property type="match status" value="1"/>
</dbReference>
<keyword evidence="7" id="KW-0378">Hydrolase</keyword>
<evidence type="ECO:0000256" key="3">
    <source>
        <dbReference type="ARBA" id="ARBA00022824"/>
    </source>
</evidence>
<evidence type="ECO:0000313" key="7">
    <source>
        <dbReference type="EMBL" id="XCO75033.1"/>
    </source>
</evidence>
<sequence length="641" mass="68427">MNSIGRMSRIGRRVRTAALSLAHHGFAAGPAAALALGLAGCPGPEPAPGPDGQTQAAEAPANTTDPRWIRQAQPHAKIAVVFVHGIFGDTLGTWTHANGARFFDLLGSAPGVGDKVDTYAFGFTSRMFGQGSQDIREASLKLHEYLQYHGVTDYDTVVFVAHSMGGLVAMRELISHPELSAKVPLLMFYATPQEGSDITRIAKYVVQNNAIRQMLPADGNDYLKQLSDDWTGLKAAGRAPKVICAYETVTTHGQMIVKWTSATRFCDEAPPGIAGADHISIVKPDRQEHESVVKLVNALRRYALPRLEASAWDTPDFVPEADGWSYVLQRADDLNHAGLINKSATSQSYRIALPQNSKLWISPETTPKLIPAGGREDLRLFVYGVPQAEYRFTLQLASLPERTVVVRIPDLAAAQTAKTQRLEATAEAINARIESADGGVAFQDLPDQAKWQAVAEAAQASIAAERPDLPAGARWVAAADTLSELGMLDSSVAALHTVEQRYPGTAKSIAVKQVAAQISAQSGRDDVPVAPKLQPQLQPRERPAGTAPRPDTAPPSESRRDPVVVAPAVTAPAVAATPAVRELSVKLQSIPATRREGLSLQGDVLKAQGDTAGAARAYSEAKSIRATPLLEAKLRGAGNGD</sequence>
<dbReference type="GO" id="GO:0016020">
    <property type="term" value="C:membrane"/>
    <property type="evidence" value="ECO:0007669"/>
    <property type="project" value="UniProtKB-SubCell"/>
</dbReference>
<evidence type="ECO:0000256" key="1">
    <source>
        <dbReference type="ARBA" id="ARBA00004240"/>
    </source>
</evidence>
<dbReference type="InterPro" id="IPR052374">
    <property type="entry name" value="SERAC1"/>
</dbReference>
<accession>A0AAU8MV65</accession>
<proteinExistence type="predicted"/>
<name>A0AAU8MV65_9GAMM</name>
<organism evidence="7">
    <name type="scientific">Lysobacter firmicutimachus</name>
    <dbReference type="NCBI Taxonomy" id="1792846"/>
    <lineage>
        <taxon>Bacteria</taxon>
        <taxon>Pseudomonadati</taxon>
        <taxon>Pseudomonadota</taxon>
        <taxon>Gammaproteobacteria</taxon>
        <taxon>Lysobacterales</taxon>
        <taxon>Lysobacteraceae</taxon>
        <taxon>Lysobacter</taxon>
    </lineage>
</organism>
<feature type="chain" id="PRO_5043650257" evidence="6">
    <location>
        <begin position="28"/>
        <end position="641"/>
    </location>
</feature>
<keyword evidence="4" id="KW-0472">Membrane</keyword>
<protein>
    <submittedName>
        <fullName evidence="7">Alpha/beta hydrolase</fullName>
    </submittedName>
</protein>
<reference evidence="7" key="1">
    <citation type="submission" date="2024-06" db="EMBL/GenBank/DDBJ databases">
        <authorList>
            <person name="Li S."/>
        </authorList>
    </citation>
    <scope>NUCLEOTIDE SEQUENCE</scope>
    <source>
        <strain evidence="7">SR10</strain>
    </source>
</reference>
<evidence type="ECO:0000256" key="4">
    <source>
        <dbReference type="ARBA" id="ARBA00023136"/>
    </source>
</evidence>
<dbReference type="GO" id="GO:0016787">
    <property type="term" value="F:hydrolase activity"/>
    <property type="evidence" value="ECO:0007669"/>
    <property type="project" value="UniProtKB-KW"/>
</dbReference>
<dbReference type="EMBL" id="CP159925">
    <property type="protein sequence ID" value="XCO75033.1"/>
    <property type="molecule type" value="Genomic_DNA"/>
</dbReference>
<dbReference type="PANTHER" id="PTHR48182">
    <property type="entry name" value="PROTEIN SERAC1"/>
    <property type="match status" value="1"/>
</dbReference>
<comment type="subcellular location">
    <subcellularLocation>
        <location evidence="1">Endoplasmic reticulum</location>
    </subcellularLocation>
    <subcellularLocation>
        <location evidence="2">Membrane</location>
    </subcellularLocation>
</comment>
<evidence type="ECO:0000256" key="6">
    <source>
        <dbReference type="SAM" id="SignalP"/>
    </source>
</evidence>
<keyword evidence="3" id="KW-0256">Endoplasmic reticulum</keyword>
<dbReference type="PANTHER" id="PTHR48182:SF2">
    <property type="entry name" value="PROTEIN SERAC1"/>
    <property type="match status" value="1"/>
</dbReference>
<dbReference type="Gene3D" id="3.40.50.1820">
    <property type="entry name" value="alpha/beta hydrolase"/>
    <property type="match status" value="1"/>
</dbReference>
<evidence type="ECO:0000256" key="2">
    <source>
        <dbReference type="ARBA" id="ARBA00004370"/>
    </source>
</evidence>
<feature type="compositionally biased region" description="Polar residues" evidence="5">
    <location>
        <begin position="52"/>
        <end position="63"/>
    </location>
</feature>
<dbReference type="RefSeq" id="WP_363797878.1">
    <property type="nucleotide sequence ID" value="NZ_CP159925.1"/>
</dbReference>
<feature type="signal peptide" evidence="6">
    <location>
        <begin position="1"/>
        <end position="27"/>
    </location>
</feature>
<feature type="region of interest" description="Disordered" evidence="5">
    <location>
        <begin position="43"/>
        <end position="63"/>
    </location>
</feature>
<keyword evidence="6" id="KW-0732">Signal</keyword>
<evidence type="ECO:0000256" key="5">
    <source>
        <dbReference type="SAM" id="MobiDB-lite"/>
    </source>
</evidence>
<dbReference type="InterPro" id="IPR029058">
    <property type="entry name" value="AB_hydrolase_fold"/>
</dbReference>
<feature type="region of interest" description="Disordered" evidence="5">
    <location>
        <begin position="520"/>
        <end position="562"/>
    </location>
</feature>
<gene>
    <name evidence="7" type="ORF">ABU614_22255</name>
</gene>